<feature type="compositionally biased region" description="Low complexity" evidence="2">
    <location>
        <begin position="427"/>
        <end position="442"/>
    </location>
</feature>
<dbReference type="GO" id="GO:0020037">
    <property type="term" value="F:heme binding"/>
    <property type="evidence" value="ECO:0007669"/>
    <property type="project" value="InterPro"/>
</dbReference>
<dbReference type="RefSeq" id="WP_125043196.1">
    <property type="nucleotide sequence ID" value="NZ_BHZC01000001.1"/>
</dbReference>
<dbReference type="GeneID" id="95619407"/>
<dbReference type="Proteomes" id="UP000287830">
    <property type="component" value="Unassembled WGS sequence"/>
</dbReference>
<name>A0A7U9KNP6_9ACTN</name>
<evidence type="ECO:0000256" key="2">
    <source>
        <dbReference type="SAM" id="MobiDB-lite"/>
    </source>
</evidence>
<dbReference type="GO" id="GO:0016705">
    <property type="term" value="F:oxidoreductase activity, acting on paired donors, with incorporation or reduction of molecular oxygen"/>
    <property type="evidence" value="ECO:0007669"/>
    <property type="project" value="InterPro"/>
</dbReference>
<dbReference type="OrthoDB" id="4133219at2"/>
<feature type="compositionally biased region" description="Polar residues" evidence="2">
    <location>
        <begin position="1"/>
        <end position="11"/>
    </location>
</feature>
<dbReference type="SUPFAM" id="SSF48264">
    <property type="entry name" value="Cytochrome P450"/>
    <property type="match status" value="1"/>
</dbReference>
<comment type="caution">
    <text evidence="3">The sequence shown here is derived from an EMBL/GenBank/DDBJ whole genome shotgun (WGS) entry which is preliminary data.</text>
</comment>
<dbReference type="AlphaFoldDB" id="A0A7U9KNP6"/>
<dbReference type="PANTHER" id="PTHR46696">
    <property type="entry name" value="P450, PUTATIVE (EUROFUNG)-RELATED"/>
    <property type="match status" value="1"/>
</dbReference>
<dbReference type="InterPro" id="IPR002397">
    <property type="entry name" value="Cyt_P450_B"/>
</dbReference>
<dbReference type="Gene3D" id="1.10.630.10">
    <property type="entry name" value="Cytochrome P450"/>
    <property type="match status" value="1"/>
</dbReference>
<dbReference type="PRINTS" id="PR00359">
    <property type="entry name" value="BP450"/>
</dbReference>
<feature type="region of interest" description="Disordered" evidence="2">
    <location>
        <begin position="427"/>
        <end position="464"/>
    </location>
</feature>
<dbReference type="PANTHER" id="PTHR46696:SF1">
    <property type="entry name" value="CYTOCHROME P450 YJIB-RELATED"/>
    <property type="match status" value="1"/>
</dbReference>
<gene>
    <name evidence="3" type="ORF">OEIGOIKO_00324</name>
</gene>
<proteinExistence type="inferred from homology"/>
<evidence type="ECO:0000313" key="4">
    <source>
        <dbReference type="Proteomes" id="UP000287830"/>
    </source>
</evidence>
<dbReference type="EMBL" id="BHZC01000001">
    <property type="protein sequence ID" value="GCD32607.1"/>
    <property type="molecule type" value="Genomic_DNA"/>
</dbReference>
<dbReference type="GO" id="GO:0004497">
    <property type="term" value="F:monooxygenase activity"/>
    <property type="evidence" value="ECO:0007669"/>
    <property type="project" value="InterPro"/>
</dbReference>
<dbReference type="GO" id="GO:0005506">
    <property type="term" value="F:iron ion binding"/>
    <property type="evidence" value="ECO:0007669"/>
    <property type="project" value="InterPro"/>
</dbReference>
<feature type="region of interest" description="Disordered" evidence="2">
    <location>
        <begin position="1"/>
        <end position="32"/>
    </location>
</feature>
<reference evidence="3 4" key="1">
    <citation type="submission" date="2018-11" db="EMBL/GenBank/DDBJ databases">
        <title>Whole genome sequence of Streptomyces chrestomyceticus NBRC 13444(T).</title>
        <authorList>
            <person name="Komaki H."/>
            <person name="Tamura T."/>
        </authorList>
    </citation>
    <scope>NUCLEOTIDE SEQUENCE [LARGE SCALE GENOMIC DNA]</scope>
    <source>
        <strain evidence="3 4">NBRC 13444</strain>
    </source>
</reference>
<comment type="similarity">
    <text evidence="1">Belongs to the cytochrome P450 family.</text>
</comment>
<sequence length="494" mass="54011">MTSSFPEQSRTAWAPAPPPQCPAHARPGATDGLARLFGPEAAEDPMGLYERLRARHGSVAPVLLDGDLPAWLVLGYREILEVAGTPARFSRDSRNWRWFREGRVPPDSPLLPMIAWQPVCLFLDGEERNRLRLAVTDSLERFNRRGIRRHITRFTHQLIDGFAERGEADLAEEFCEHLPMLVLTQLLGMPDEYGPRLVAASRDMVAGTETSVASNAFIVETLTELVRRKRGSHGHDVTSWLIEHSSGLTDEEVWNHLRVILIAANETTVNLLKSTLRMVLTDPRCHASLAGGQMTLPDVVEQVLWSEPPLMTIPGRWAAVATEVGGQKIEAGDMLLLALAAGNHDPAVRPDPSVPLLGNRSHLAFSSGPQECPGQNIGRAIADTGIDTLLARLPDVRLSIPEEQLRWKSGWMTRHLTSLPVAFTAPRSAGSAAPAGPAPALAETEERHQGSRPDGGAAPAAEPAVPLSSVVPLPVPARRRRTGWWNSLKAWLRG</sequence>
<accession>A0A7U9KNP6</accession>
<evidence type="ECO:0000313" key="3">
    <source>
        <dbReference type="EMBL" id="GCD32607.1"/>
    </source>
</evidence>
<dbReference type="InterPro" id="IPR036396">
    <property type="entry name" value="Cyt_P450_sf"/>
</dbReference>
<protein>
    <submittedName>
        <fullName evidence="3">Cytochrome P450</fullName>
    </submittedName>
</protein>
<dbReference type="CDD" id="cd20623">
    <property type="entry name" value="CYP_unk"/>
    <property type="match status" value="1"/>
</dbReference>
<evidence type="ECO:0000256" key="1">
    <source>
        <dbReference type="ARBA" id="ARBA00010617"/>
    </source>
</evidence>
<organism evidence="3 4">
    <name type="scientific">Streptomyces chrestomyceticus JCM 4735</name>
    <dbReference type="NCBI Taxonomy" id="1306181"/>
    <lineage>
        <taxon>Bacteria</taxon>
        <taxon>Bacillati</taxon>
        <taxon>Actinomycetota</taxon>
        <taxon>Actinomycetes</taxon>
        <taxon>Kitasatosporales</taxon>
        <taxon>Streptomycetaceae</taxon>
        <taxon>Streptomyces</taxon>
    </lineage>
</organism>